<dbReference type="Proteomes" id="UP000322680">
    <property type="component" value="Segment"/>
</dbReference>
<gene>
    <name evidence="1" type="ORF">CPT_MyoSmar_104</name>
</gene>
<accession>A0A5B9NFE3</accession>
<keyword evidence="2" id="KW-1185">Reference proteome</keyword>
<name>A0A5B9NFE3_9CAUD</name>
<organism evidence="1 2">
    <name type="scientific">Serratia phage MyoSmar</name>
    <dbReference type="NCBI Taxonomy" id="2596673"/>
    <lineage>
        <taxon>Viruses</taxon>
        <taxon>Duplodnaviria</taxon>
        <taxon>Heunggongvirae</taxon>
        <taxon>Uroviricota</taxon>
        <taxon>Caudoviricetes</taxon>
        <taxon>Lindbergviridae</taxon>
        <taxon>Myosmarvirus</taxon>
        <taxon>Myosmarvirus myosmar</taxon>
    </lineage>
</organism>
<evidence type="ECO:0000313" key="2">
    <source>
        <dbReference type="Proteomes" id="UP000322680"/>
    </source>
</evidence>
<proteinExistence type="predicted"/>
<protein>
    <submittedName>
        <fullName evidence="1">Uncharacterized protein</fullName>
    </submittedName>
</protein>
<sequence length="72" mass="8153">MQVFVVYETKESWAECNSYGEPAKYDVTAGVCSTEDKAQALVDQLKKGQEAFPPEDRSEFHFDEFTLDGELP</sequence>
<evidence type="ECO:0000313" key="1">
    <source>
        <dbReference type="EMBL" id="QEG09553.1"/>
    </source>
</evidence>
<reference evidence="2" key="1">
    <citation type="submission" date="2019-06" db="EMBL/GenBank/DDBJ databases">
        <title>Complete Genome Sequence of Serratia marcescens Myophage MyoSmar.</title>
        <authorList>
            <person name="Cooper S."/>
            <person name="Nguyen Q."/>
            <person name="Newkirk H."/>
            <person name="Liu M."/>
            <person name="Cahill J."/>
            <person name="Ramsey J."/>
        </authorList>
    </citation>
    <scope>NUCLEOTIDE SEQUENCE [LARGE SCALE GENOMIC DNA]</scope>
</reference>
<dbReference type="EMBL" id="MN062189">
    <property type="protein sequence ID" value="QEG09553.1"/>
    <property type="molecule type" value="Genomic_DNA"/>
</dbReference>